<dbReference type="GO" id="GO:0005524">
    <property type="term" value="F:ATP binding"/>
    <property type="evidence" value="ECO:0007669"/>
    <property type="project" value="UniProtKB-UniRule"/>
</dbReference>
<dbReference type="STRING" id="874156.GCA_001021555_00642"/>
<organism evidence="3 4">
    <name type="scientific">Aurantiacibacter marinus</name>
    <dbReference type="NCBI Taxonomy" id="874156"/>
    <lineage>
        <taxon>Bacteria</taxon>
        <taxon>Pseudomonadati</taxon>
        <taxon>Pseudomonadota</taxon>
        <taxon>Alphaproteobacteria</taxon>
        <taxon>Sphingomonadales</taxon>
        <taxon>Erythrobacteraceae</taxon>
        <taxon>Aurantiacibacter</taxon>
    </lineage>
</organism>
<keyword evidence="1" id="KW-0547">Nucleotide-binding</keyword>
<dbReference type="EMBL" id="LBHU01000001">
    <property type="protein sequence ID" value="KLI65197.1"/>
    <property type="molecule type" value="Genomic_DNA"/>
</dbReference>
<evidence type="ECO:0000256" key="1">
    <source>
        <dbReference type="PROSITE-ProRule" id="PRU00409"/>
    </source>
</evidence>
<dbReference type="GO" id="GO:0046872">
    <property type="term" value="F:metal ion binding"/>
    <property type="evidence" value="ECO:0007669"/>
    <property type="project" value="InterPro"/>
</dbReference>
<keyword evidence="1" id="KW-0067">ATP-binding</keyword>
<evidence type="ECO:0000259" key="2">
    <source>
        <dbReference type="PROSITE" id="PS50975"/>
    </source>
</evidence>
<reference evidence="3 4" key="1">
    <citation type="submission" date="2015-04" db="EMBL/GenBank/DDBJ databases">
        <title>The draft genome sequence of Erythrobacter marinus HWDM-33.</title>
        <authorList>
            <person name="Zhuang L."/>
            <person name="Liu Y."/>
            <person name="Shao Z."/>
        </authorList>
    </citation>
    <scope>NUCLEOTIDE SEQUENCE [LARGE SCALE GENOMIC DNA]</scope>
    <source>
        <strain evidence="3 4">HWDM-33</strain>
    </source>
</reference>
<dbReference type="PANTHER" id="PTHR21621:SF0">
    <property type="entry name" value="BETA-CITRYLGLUTAMATE SYNTHASE B-RELATED"/>
    <property type="match status" value="1"/>
</dbReference>
<dbReference type="GO" id="GO:0018169">
    <property type="term" value="F:ribosomal S6-glutamic acid ligase activity"/>
    <property type="evidence" value="ECO:0007669"/>
    <property type="project" value="TreeGrafter"/>
</dbReference>
<gene>
    <name evidence="3" type="ORF">AAV99_03180</name>
</gene>
<proteinExistence type="predicted"/>
<protein>
    <recommendedName>
        <fullName evidence="2">ATP-grasp domain-containing protein</fullName>
    </recommendedName>
</protein>
<dbReference type="SUPFAM" id="SSF56059">
    <property type="entry name" value="Glutathione synthetase ATP-binding domain-like"/>
    <property type="match status" value="1"/>
</dbReference>
<dbReference type="GO" id="GO:0005737">
    <property type="term" value="C:cytoplasm"/>
    <property type="evidence" value="ECO:0007669"/>
    <property type="project" value="TreeGrafter"/>
</dbReference>
<name>A0A0H0XTA8_9SPHN</name>
<evidence type="ECO:0000313" key="4">
    <source>
        <dbReference type="Proteomes" id="UP000053455"/>
    </source>
</evidence>
<dbReference type="InterPro" id="IPR039523">
    <property type="entry name" value="RimK-rel_E_lig_ATP-grasp"/>
</dbReference>
<accession>A0A0H0XTA8</accession>
<keyword evidence="4" id="KW-1185">Reference proteome</keyword>
<dbReference type="AlphaFoldDB" id="A0A0H0XTA8"/>
<dbReference type="Gene3D" id="3.30.470.20">
    <property type="entry name" value="ATP-grasp fold, B domain"/>
    <property type="match status" value="1"/>
</dbReference>
<dbReference type="PATRIC" id="fig|874156.12.peg.664"/>
<dbReference type="PANTHER" id="PTHR21621">
    <property type="entry name" value="RIBOSOMAL PROTEIN S6 MODIFICATION PROTEIN"/>
    <property type="match status" value="1"/>
</dbReference>
<dbReference type="InterPro" id="IPR011761">
    <property type="entry name" value="ATP-grasp"/>
</dbReference>
<feature type="domain" description="ATP-grasp" evidence="2">
    <location>
        <begin position="43"/>
        <end position="295"/>
    </location>
</feature>
<evidence type="ECO:0000313" key="3">
    <source>
        <dbReference type="EMBL" id="KLI65197.1"/>
    </source>
</evidence>
<dbReference type="Pfam" id="PF14397">
    <property type="entry name" value="ATPgrasp_ST"/>
    <property type="match status" value="1"/>
</dbReference>
<sequence>MRSQIPQAGHIDEILGINLRNSIIAKYNPRWAIEQARDKVAAKVALNAGGVVTTGTVCVISSYGDLLDFDPLRDLPDSWAIKPARGSQGDGILLAVRREANNWYKGSGGKLTPADVMNHLRRIVDGGFSGDTAAEDAALIEPLIRPDKRIAGLVPEGLPDVRVISLREHPLMAMMRLPTNASDGKANLHQRAIGAAVDIETGIITRAMVVGEVITHHPDTGAKLIGHQLPEWDTVLEMSSRCSAAIGLGYLGVDIILDENDGPMILEVNAHPGIEIQNINQKGLRRAMALAGERFN</sequence>
<comment type="caution">
    <text evidence="3">The sequence shown here is derived from an EMBL/GenBank/DDBJ whole genome shotgun (WGS) entry which is preliminary data.</text>
</comment>
<dbReference type="Proteomes" id="UP000053455">
    <property type="component" value="Unassembled WGS sequence"/>
</dbReference>
<dbReference type="GO" id="GO:0009432">
    <property type="term" value="P:SOS response"/>
    <property type="evidence" value="ECO:0007669"/>
    <property type="project" value="TreeGrafter"/>
</dbReference>
<dbReference type="PROSITE" id="PS50975">
    <property type="entry name" value="ATP_GRASP"/>
    <property type="match status" value="1"/>
</dbReference>